<proteinExistence type="inferred from homology"/>
<dbReference type="GO" id="GO:0000049">
    <property type="term" value="F:tRNA binding"/>
    <property type="evidence" value="ECO:0007669"/>
    <property type="project" value="InterPro"/>
</dbReference>
<feature type="short sequence motif" description="'KMSKS' region" evidence="10">
    <location>
        <begin position="262"/>
        <end position="266"/>
    </location>
</feature>
<organism evidence="13 14">
    <name type="scientific">Aquabacterium commune</name>
    <dbReference type="NCBI Taxonomy" id="70586"/>
    <lineage>
        <taxon>Bacteria</taxon>
        <taxon>Pseudomonadati</taxon>
        <taxon>Pseudomonadota</taxon>
        <taxon>Betaproteobacteria</taxon>
        <taxon>Burkholderiales</taxon>
        <taxon>Aquabacterium</taxon>
    </lineage>
</organism>
<dbReference type="SUPFAM" id="SSF52374">
    <property type="entry name" value="Nucleotidylyl transferase"/>
    <property type="match status" value="1"/>
</dbReference>
<protein>
    <recommendedName>
        <fullName evidence="10">Glutamate--tRNA ligase</fullName>
        <ecNumber evidence="10">6.1.1.17</ecNumber>
    </recommendedName>
    <alternativeName>
        <fullName evidence="10">Glutamyl-tRNA synthetase</fullName>
        <shortName evidence="10">GluRS</shortName>
    </alternativeName>
</protein>
<evidence type="ECO:0000256" key="7">
    <source>
        <dbReference type="ARBA" id="ARBA00022840"/>
    </source>
</evidence>
<feature type="short sequence motif" description="'HIGH' region" evidence="10">
    <location>
        <begin position="14"/>
        <end position="24"/>
    </location>
</feature>
<evidence type="ECO:0000313" key="13">
    <source>
        <dbReference type="EMBL" id="TDP88103.1"/>
    </source>
</evidence>
<dbReference type="GO" id="GO:0004818">
    <property type="term" value="F:glutamate-tRNA ligase activity"/>
    <property type="evidence" value="ECO:0007669"/>
    <property type="project" value="UniProtKB-UniRule"/>
</dbReference>
<comment type="catalytic activity">
    <reaction evidence="10">
        <text>tRNA(Glu) + L-glutamate + ATP = L-glutamyl-tRNA(Glu) + AMP + diphosphate</text>
        <dbReference type="Rhea" id="RHEA:23540"/>
        <dbReference type="Rhea" id="RHEA-COMP:9663"/>
        <dbReference type="Rhea" id="RHEA-COMP:9680"/>
        <dbReference type="ChEBI" id="CHEBI:29985"/>
        <dbReference type="ChEBI" id="CHEBI:30616"/>
        <dbReference type="ChEBI" id="CHEBI:33019"/>
        <dbReference type="ChEBI" id="CHEBI:78442"/>
        <dbReference type="ChEBI" id="CHEBI:78520"/>
        <dbReference type="ChEBI" id="CHEBI:456215"/>
        <dbReference type="EC" id="6.1.1.17"/>
    </reaction>
</comment>
<sequence>MTSVRTPVRTRFAPSPTGFIHLGNIRSALYPWAFARANQGVFILRIEDTDEERSSQAAVDVILDGMQWLGLNHDEGPFYQMQRMDRYKQVVQEMLDKGLIYPCYMSSAELDALRERQMAAKEKPRYDGTWRPEAGKTLPPVPAGVKPVLRFKNPQGGSVVWEDKVKGRIEISNDELDDLVIARPAAADSDSFVGTPTYNFCVVVDDMDMGITHVIRGDDHVNNTPRQINILRALGQEPPVYAHLPTVMTETVDEHGEKHVSKMSKRHGAKAVTQYRDEGYLADAIVNYLARLGWSHGDDEIFSRAQFIEWFNLDHLGRSASQFDEAKLRWVAQQHMKTADDALLAGLVREQFARRGVTLPALLQAGEGDARLIALCALYKDRCATTVELADWLAMYVADVTPPAEELAAQLTEAVKPAVAALAERLTTATWDKAGIAQALKDTLGEHGLKMPQLAIPVRLLVCGRSQTPSVDAALALFERDVVVQRLRRA</sequence>
<dbReference type="OrthoDB" id="9807503at2"/>
<dbReference type="RefSeq" id="WP_133605756.1">
    <property type="nucleotide sequence ID" value="NZ_SNXW01000001.1"/>
</dbReference>
<evidence type="ECO:0000313" key="14">
    <source>
        <dbReference type="Proteomes" id="UP000294593"/>
    </source>
</evidence>
<comment type="similarity">
    <text evidence="2 10">Belongs to the class-I aminoacyl-tRNA synthetase family. Glutamate--tRNA ligase type 1 subfamily.</text>
</comment>
<evidence type="ECO:0000256" key="3">
    <source>
        <dbReference type="ARBA" id="ARBA00011245"/>
    </source>
</evidence>
<dbReference type="InterPro" id="IPR033910">
    <property type="entry name" value="GluRS_core"/>
</dbReference>
<dbReference type="SUPFAM" id="SSF48163">
    <property type="entry name" value="An anticodon-binding domain of class I aminoacyl-tRNA synthetases"/>
    <property type="match status" value="1"/>
</dbReference>
<accession>A0A4R6RN33</accession>
<comment type="function">
    <text evidence="10">Catalyzes the attachment of glutamate to tRNA(Glu) in a two-step reaction: glutamate is first activated by ATP to form Glu-AMP and then transferred to the acceptor end of tRNA(Glu).</text>
</comment>
<evidence type="ECO:0000259" key="12">
    <source>
        <dbReference type="Pfam" id="PF19269"/>
    </source>
</evidence>
<dbReference type="EMBL" id="SNXW01000001">
    <property type="protein sequence ID" value="TDP88103.1"/>
    <property type="molecule type" value="Genomic_DNA"/>
</dbReference>
<evidence type="ECO:0000256" key="2">
    <source>
        <dbReference type="ARBA" id="ARBA00007894"/>
    </source>
</evidence>
<dbReference type="AlphaFoldDB" id="A0A4R6RN33"/>
<dbReference type="PRINTS" id="PR00987">
    <property type="entry name" value="TRNASYNTHGLU"/>
</dbReference>
<dbReference type="InterPro" id="IPR014729">
    <property type="entry name" value="Rossmann-like_a/b/a_fold"/>
</dbReference>
<dbReference type="PROSITE" id="PS00178">
    <property type="entry name" value="AA_TRNA_LIGASE_I"/>
    <property type="match status" value="1"/>
</dbReference>
<evidence type="ECO:0000256" key="1">
    <source>
        <dbReference type="ARBA" id="ARBA00004496"/>
    </source>
</evidence>
<evidence type="ECO:0000256" key="8">
    <source>
        <dbReference type="ARBA" id="ARBA00022917"/>
    </source>
</evidence>
<feature type="domain" description="Glutamyl/glutaminyl-tRNA synthetase class Ib catalytic" evidence="11">
    <location>
        <begin position="8"/>
        <end position="330"/>
    </location>
</feature>
<comment type="subcellular location">
    <subcellularLocation>
        <location evidence="1 10">Cytoplasm</location>
    </subcellularLocation>
</comment>
<comment type="caution">
    <text evidence="13">The sequence shown here is derived from an EMBL/GenBank/DDBJ whole genome shotgun (WGS) entry which is preliminary data.</text>
</comment>
<dbReference type="InterPro" id="IPR020058">
    <property type="entry name" value="Glu/Gln-tRNA-synth_Ib_cat-dom"/>
</dbReference>
<dbReference type="InterPro" id="IPR008925">
    <property type="entry name" value="aa_tRNA-synth_I_cd-bd_sf"/>
</dbReference>
<dbReference type="Gene3D" id="3.40.50.620">
    <property type="entry name" value="HUPs"/>
    <property type="match status" value="1"/>
</dbReference>
<keyword evidence="9 10" id="KW-0030">Aminoacyl-tRNA synthetase</keyword>
<dbReference type="Pfam" id="PF00749">
    <property type="entry name" value="tRNA-synt_1c"/>
    <property type="match status" value="1"/>
</dbReference>
<dbReference type="InterPro" id="IPR049940">
    <property type="entry name" value="GluQ/Sye"/>
</dbReference>
<dbReference type="InterPro" id="IPR000924">
    <property type="entry name" value="Glu/Gln-tRNA-synth"/>
</dbReference>
<dbReference type="Pfam" id="PF19269">
    <property type="entry name" value="Anticodon_2"/>
    <property type="match status" value="1"/>
</dbReference>
<dbReference type="Proteomes" id="UP000294593">
    <property type="component" value="Unassembled WGS sequence"/>
</dbReference>
<dbReference type="PANTHER" id="PTHR43311:SF2">
    <property type="entry name" value="GLUTAMATE--TRNA LIGASE, MITOCHONDRIAL-RELATED"/>
    <property type="match status" value="1"/>
</dbReference>
<keyword evidence="7 10" id="KW-0067">ATP-binding</keyword>
<keyword evidence="4 10" id="KW-0963">Cytoplasm</keyword>
<feature type="domain" description="Aminoacyl-tRNA synthetase class I anticodon-binding" evidence="12">
    <location>
        <begin position="365"/>
        <end position="490"/>
    </location>
</feature>
<dbReference type="FunFam" id="3.40.50.620:FF:000007">
    <property type="entry name" value="Glutamate--tRNA ligase"/>
    <property type="match status" value="1"/>
</dbReference>
<dbReference type="Gene3D" id="1.10.10.350">
    <property type="match status" value="1"/>
</dbReference>
<evidence type="ECO:0000256" key="9">
    <source>
        <dbReference type="ARBA" id="ARBA00023146"/>
    </source>
</evidence>
<feature type="binding site" evidence="10">
    <location>
        <position position="265"/>
    </location>
    <ligand>
        <name>ATP</name>
        <dbReference type="ChEBI" id="CHEBI:30616"/>
    </ligand>
</feature>
<dbReference type="EC" id="6.1.1.17" evidence="10"/>
<evidence type="ECO:0000256" key="5">
    <source>
        <dbReference type="ARBA" id="ARBA00022598"/>
    </source>
</evidence>
<comment type="caution">
    <text evidence="10">Lacks conserved residue(s) required for the propagation of feature annotation.</text>
</comment>
<comment type="subunit">
    <text evidence="3 10">Monomer.</text>
</comment>
<dbReference type="NCBIfam" id="TIGR00464">
    <property type="entry name" value="gltX_bact"/>
    <property type="match status" value="1"/>
</dbReference>
<evidence type="ECO:0000259" key="11">
    <source>
        <dbReference type="Pfam" id="PF00749"/>
    </source>
</evidence>
<reference evidence="13 14" key="1">
    <citation type="submission" date="2019-03" db="EMBL/GenBank/DDBJ databases">
        <title>Genomic Encyclopedia of Type Strains, Phase IV (KMG-IV): sequencing the most valuable type-strain genomes for metagenomic binning, comparative biology and taxonomic classification.</title>
        <authorList>
            <person name="Goeker M."/>
        </authorList>
    </citation>
    <scope>NUCLEOTIDE SEQUENCE [LARGE SCALE GENOMIC DNA]</scope>
    <source>
        <strain evidence="13 14">DSM 11901</strain>
    </source>
</reference>
<dbReference type="CDD" id="cd00808">
    <property type="entry name" value="GluRS_core"/>
    <property type="match status" value="1"/>
</dbReference>
<dbReference type="GO" id="GO:0005829">
    <property type="term" value="C:cytosol"/>
    <property type="evidence" value="ECO:0007669"/>
    <property type="project" value="TreeGrafter"/>
</dbReference>
<evidence type="ECO:0000256" key="10">
    <source>
        <dbReference type="HAMAP-Rule" id="MF_00022"/>
    </source>
</evidence>
<dbReference type="HAMAP" id="MF_00022">
    <property type="entry name" value="Glu_tRNA_synth_type1"/>
    <property type="match status" value="1"/>
</dbReference>
<keyword evidence="5 10" id="KW-0436">Ligase</keyword>
<dbReference type="InterPro" id="IPR020751">
    <property type="entry name" value="aa-tRNA-synth_I_codon-bd_sub2"/>
</dbReference>
<keyword evidence="14" id="KW-1185">Reference proteome</keyword>
<dbReference type="PANTHER" id="PTHR43311">
    <property type="entry name" value="GLUTAMATE--TRNA LIGASE"/>
    <property type="match status" value="1"/>
</dbReference>
<dbReference type="InterPro" id="IPR001412">
    <property type="entry name" value="aa-tRNA-synth_I_CS"/>
</dbReference>
<dbReference type="GO" id="GO:0008270">
    <property type="term" value="F:zinc ion binding"/>
    <property type="evidence" value="ECO:0007669"/>
    <property type="project" value="InterPro"/>
</dbReference>
<evidence type="ECO:0000256" key="4">
    <source>
        <dbReference type="ARBA" id="ARBA00022490"/>
    </source>
</evidence>
<evidence type="ECO:0000256" key="6">
    <source>
        <dbReference type="ARBA" id="ARBA00022741"/>
    </source>
</evidence>
<keyword evidence="6 10" id="KW-0547">Nucleotide-binding</keyword>
<gene>
    <name evidence="10" type="primary">gltX</name>
    <name evidence="13" type="ORF">EV672_101247</name>
</gene>
<dbReference type="InterPro" id="IPR045462">
    <property type="entry name" value="aa-tRNA-synth_I_cd-bd"/>
</dbReference>
<keyword evidence="8 10" id="KW-0648">Protein biosynthesis</keyword>
<dbReference type="GO" id="GO:0005524">
    <property type="term" value="F:ATP binding"/>
    <property type="evidence" value="ECO:0007669"/>
    <property type="project" value="UniProtKB-UniRule"/>
</dbReference>
<name>A0A4R6RN33_9BURK</name>
<dbReference type="GO" id="GO:0006424">
    <property type="term" value="P:glutamyl-tRNA aminoacylation"/>
    <property type="evidence" value="ECO:0007669"/>
    <property type="project" value="UniProtKB-UniRule"/>
</dbReference>
<dbReference type="InterPro" id="IPR004527">
    <property type="entry name" value="Glu-tRNA-ligase_bac/mito"/>
</dbReference>